<dbReference type="InterPro" id="IPR042171">
    <property type="entry name" value="Acyl-CoA_hotdog"/>
</dbReference>
<dbReference type="EMBL" id="JBHSDL010000006">
    <property type="protein sequence ID" value="MFC4373645.1"/>
    <property type="molecule type" value="Genomic_DNA"/>
</dbReference>
<proteinExistence type="predicted"/>
<comment type="caution">
    <text evidence="3">The sequence shown here is derived from an EMBL/GenBank/DDBJ whole genome shotgun (WGS) entry which is preliminary data.</text>
</comment>
<evidence type="ECO:0000259" key="2">
    <source>
        <dbReference type="Pfam" id="PF20789"/>
    </source>
</evidence>
<name>A0ABV8VF17_9NOCA</name>
<dbReference type="Pfam" id="PF13622">
    <property type="entry name" value="4HBT_3"/>
    <property type="match status" value="1"/>
</dbReference>
<dbReference type="InterPro" id="IPR029069">
    <property type="entry name" value="HotDog_dom_sf"/>
</dbReference>
<feature type="domain" description="Acyl-CoA thioesterase-like N-terminal HotDog" evidence="1">
    <location>
        <begin position="8"/>
        <end position="89"/>
    </location>
</feature>
<protein>
    <submittedName>
        <fullName evidence="3">Acyl-CoA thioesterase domain-containing protein</fullName>
    </submittedName>
</protein>
<evidence type="ECO:0000313" key="4">
    <source>
        <dbReference type="Proteomes" id="UP001595844"/>
    </source>
</evidence>
<evidence type="ECO:0000313" key="3">
    <source>
        <dbReference type="EMBL" id="MFC4373645.1"/>
    </source>
</evidence>
<feature type="domain" description="Acyl-CoA thioesterase-like C-terminal" evidence="2">
    <location>
        <begin position="141"/>
        <end position="230"/>
    </location>
</feature>
<reference evidence="4" key="1">
    <citation type="journal article" date="2019" name="Int. J. Syst. Evol. Microbiol.">
        <title>The Global Catalogue of Microorganisms (GCM) 10K type strain sequencing project: providing services to taxonomists for standard genome sequencing and annotation.</title>
        <authorList>
            <consortium name="The Broad Institute Genomics Platform"/>
            <consortium name="The Broad Institute Genome Sequencing Center for Infectious Disease"/>
            <person name="Wu L."/>
            <person name="Ma J."/>
        </authorList>
    </citation>
    <scope>NUCLEOTIDE SEQUENCE [LARGE SCALE GENOMIC DNA]</scope>
    <source>
        <strain evidence="4">IBRC-M 10490</strain>
    </source>
</reference>
<dbReference type="InterPro" id="IPR049449">
    <property type="entry name" value="TesB_ACOT8-like_N"/>
</dbReference>
<dbReference type="InterPro" id="IPR049450">
    <property type="entry name" value="ACOT8-like_C"/>
</dbReference>
<gene>
    <name evidence="3" type="ORF">ACFO5K_05985</name>
</gene>
<dbReference type="Proteomes" id="UP001595844">
    <property type="component" value="Unassembled WGS sequence"/>
</dbReference>
<sequence length="258" mass="27434">MPSQLAVSRWSPNQLHGVAVCGLLATEAEKHSPGAGFVPAKFTVDLFQQVCAEPIELRSAVVRTGNRIKVADAWLVQQGRTRARASVTFLAATEDPPGTVWRPPHTLPVPDQRLDHPEGATPLFKSGDADWITDFATVRDAERKVAWHNLPTLVAGAPFSPFQRAAAIGDLTNLVCHWGSHGVGYINADMTLTLSRLPAGPELGLQALDHVADAGVAVSTASLYDRAGRLGTCMITAIANDRRRSVAPRGATVAAAAE</sequence>
<keyword evidence="4" id="KW-1185">Reference proteome</keyword>
<dbReference type="SUPFAM" id="SSF54637">
    <property type="entry name" value="Thioesterase/thiol ester dehydrase-isomerase"/>
    <property type="match status" value="1"/>
</dbReference>
<dbReference type="Pfam" id="PF20789">
    <property type="entry name" value="4HBT_3C"/>
    <property type="match status" value="1"/>
</dbReference>
<dbReference type="Gene3D" id="2.40.160.210">
    <property type="entry name" value="Acyl-CoA thioesterase, double hotdog domain"/>
    <property type="match status" value="1"/>
</dbReference>
<accession>A0ABV8VF17</accession>
<organism evidence="3 4">
    <name type="scientific">Nocardia halotolerans</name>
    <dbReference type="NCBI Taxonomy" id="1755878"/>
    <lineage>
        <taxon>Bacteria</taxon>
        <taxon>Bacillati</taxon>
        <taxon>Actinomycetota</taxon>
        <taxon>Actinomycetes</taxon>
        <taxon>Mycobacteriales</taxon>
        <taxon>Nocardiaceae</taxon>
        <taxon>Nocardia</taxon>
    </lineage>
</organism>
<dbReference type="RefSeq" id="WP_378556969.1">
    <property type="nucleotide sequence ID" value="NZ_JBHSDL010000006.1"/>
</dbReference>
<evidence type="ECO:0000259" key="1">
    <source>
        <dbReference type="Pfam" id="PF13622"/>
    </source>
</evidence>